<reference evidence="2" key="1">
    <citation type="journal article" date="2023" name="Hortic. Res.">
        <title>A chromosome-level phased genome enabling allele-level studies in sweet orange: a case study on citrus Huanglongbing tolerance.</title>
        <authorList>
            <person name="Wu B."/>
            <person name="Yu Q."/>
            <person name="Deng Z."/>
            <person name="Duan Y."/>
            <person name="Luo F."/>
            <person name="Gmitter F. Jr."/>
        </authorList>
    </citation>
    <scope>NUCLEOTIDE SEQUENCE [LARGE SCALE GENOMIC DNA]</scope>
    <source>
        <strain evidence="2">cv. Valencia</strain>
    </source>
</reference>
<comment type="caution">
    <text evidence="1">The sequence shown here is derived from an EMBL/GenBank/DDBJ whole genome shotgun (WGS) entry which is preliminary data.</text>
</comment>
<name>A0ACB8NQQ1_CITSI</name>
<dbReference type="EMBL" id="CM039170">
    <property type="protein sequence ID" value="KAH9800187.1"/>
    <property type="molecule type" value="Genomic_DNA"/>
</dbReference>
<protein>
    <submittedName>
        <fullName evidence="1">EPIDERMAL PATTERNING FACTOR-like protein 2</fullName>
    </submittedName>
</protein>
<gene>
    <name evidence="1" type="ORF">KPL71_000568</name>
</gene>
<evidence type="ECO:0000313" key="2">
    <source>
        <dbReference type="Proteomes" id="UP000829398"/>
    </source>
</evidence>
<organism evidence="1 2">
    <name type="scientific">Citrus sinensis</name>
    <name type="common">Sweet orange</name>
    <name type="synonym">Citrus aurantium var. sinensis</name>
    <dbReference type="NCBI Taxonomy" id="2711"/>
    <lineage>
        <taxon>Eukaryota</taxon>
        <taxon>Viridiplantae</taxon>
        <taxon>Streptophyta</taxon>
        <taxon>Embryophyta</taxon>
        <taxon>Tracheophyta</taxon>
        <taxon>Spermatophyta</taxon>
        <taxon>Magnoliopsida</taxon>
        <taxon>eudicotyledons</taxon>
        <taxon>Gunneridae</taxon>
        <taxon>Pentapetalae</taxon>
        <taxon>rosids</taxon>
        <taxon>malvids</taxon>
        <taxon>Sapindales</taxon>
        <taxon>Rutaceae</taxon>
        <taxon>Aurantioideae</taxon>
        <taxon>Citrus</taxon>
    </lineage>
</organism>
<dbReference type="Proteomes" id="UP000829398">
    <property type="component" value="Chromosome 1"/>
</dbReference>
<sequence length="114" mass="12517">MAPPRDSLTGLKNRVIVMFIISFTIFSPKSAGSVLSRGSEGLKQVKMVLGSRPPQCVHKCLNCTPCVATLVIPPHPKKRLKASSSLSSPSSSQEDENYYLLSWRCKCGNKLFHP</sequence>
<keyword evidence="2" id="KW-1185">Reference proteome</keyword>
<proteinExistence type="predicted"/>
<accession>A0ACB8NQQ1</accession>
<evidence type="ECO:0000313" key="1">
    <source>
        <dbReference type="EMBL" id="KAH9800187.1"/>
    </source>
</evidence>